<protein>
    <submittedName>
        <fullName evidence="1">Uncharacterized protein</fullName>
    </submittedName>
</protein>
<dbReference type="STRING" id="621456.BJP26_17005"/>
<accession>A0A175Y2U5</accession>
<gene>
    <name evidence="1" type="ORF">AVM11_05800</name>
</gene>
<evidence type="ECO:0000313" key="1">
    <source>
        <dbReference type="EMBL" id="KZB94676.1"/>
    </source>
</evidence>
<dbReference type="RefSeq" id="WP_020486429.1">
    <property type="nucleotide sequence ID" value="NZ_CP017578.1"/>
</dbReference>
<comment type="caution">
    <text evidence="1">The sequence shown here is derived from an EMBL/GenBank/DDBJ whole genome shotgun (WGS) entry which is preliminary data.</text>
</comment>
<dbReference type="KEGG" id="smy:BJP26_17005"/>
<evidence type="ECO:0000313" key="2">
    <source>
        <dbReference type="Proteomes" id="UP000078460"/>
    </source>
</evidence>
<organism evidence="1 2">
    <name type="scientific">Sphingomonas melonis TY</name>
    <dbReference type="NCBI Taxonomy" id="621456"/>
    <lineage>
        <taxon>Bacteria</taxon>
        <taxon>Pseudomonadati</taxon>
        <taxon>Pseudomonadota</taxon>
        <taxon>Alphaproteobacteria</taxon>
        <taxon>Sphingomonadales</taxon>
        <taxon>Sphingomonadaceae</taxon>
        <taxon>Sphingomonas</taxon>
    </lineage>
</organism>
<dbReference type="AlphaFoldDB" id="A0A175Y2U5"/>
<keyword evidence="2" id="KW-1185">Reference proteome</keyword>
<name>A0A175Y2U5_9SPHN</name>
<dbReference type="EMBL" id="LQCK02000023">
    <property type="protein sequence ID" value="KZB94676.1"/>
    <property type="molecule type" value="Genomic_DNA"/>
</dbReference>
<dbReference type="GeneID" id="93799451"/>
<proteinExistence type="predicted"/>
<sequence>MMIAAVTRADRAIAMPSMGGRQAGFEAALAVQATPSAGDDARTSATAAVAAFDLDYGAGGHSRADVEARYAEGARTVSAAQGLPEGRYDFSAMSPRKLRIVTGHLVLSGAARSDAMAQLTAPIDTGDGGTTAGAPTDWLATLNDRITDAKARVDGDAIYLESARFTLQRFHTKSDRAPGAGPLASSAPMTAGAKLDAALEAFRKEGKMTPAERMRRQVMKEMKITEDDLKAMPPEQRDATEKKIGEEVALRLKKLGIDGGGAGTRSVEEYVAAQG</sequence>
<reference evidence="1" key="1">
    <citation type="submission" date="2016-03" db="EMBL/GenBank/DDBJ databases">
        <title>Sphingomonas melonis TY, whole genome shotgun sequencing.</title>
        <authorList>
            <person name="Wang H."/>
            <person name="Zhu P."/>
        </authorList>
    </citation>
    <scope>NUCLEOTIDE SEQUENCE [LARGE SCALE GENOMIC DNA]</scope>
    <source>
        <strain evidence="1">TY</strain>
    </source>
</reference>
<dbReference type="OrthoDB" id="8402090at2"/>
<dbReference type="Proteomes" id="UP000078460">
    <property type="component" value="Unassembled WGS sequence"/>
</dbReference>